<reference evidence="4" key="2">
    <citation type="submission" date="2017-02" db="EMBL/GenBank/DDBJ databases">
        <title>Sunflower complete genome.</title>
        <authorList>
            <person name="Langlade N."/>
            <person name="Munos S."/>
        </authorList>
    </citation>
    <scope>NUCLEOTIDE SEQUENCE [LARGE SCALE GENOMIC DNA]</scope>
    <source>
        <tissue evidence="4">Leaves</tissue>
    </source>
</reference>
<dbReference type="Gene3D" id="3.40.50.200">
    <property type="entry name" value="Peptidase S8/S53 domain"/>
    <property type="match status" value="1"/>
</dbReference>
<keyword evidence="2" id="KW-0732">Signal</keyword>
<dbReference type="GO" id="GO:0004252">
    <property type="term" value="F:serine-type endopeptidase activity"/>
    <property type="evidence" value="ECO:0007669"/>
    <property type="project" value="InterPro"/>
</dbReference>
<dbReference type="InterPro" id="IPR036852">
    <property type="entry name" value="Peptidase_S8/S53_dom_sf"/>
</dbReference>
<dbReference type="PANTHER" id="PTHR10795">
    <property type="entry name" value="PROPROTEIN CONVERTASE SUBTILISIN/KEXIN"/>
    <property type="match status" value="1"/>
</dbReference>
<dbReference type="InterPro" id="IPR045051">
    <property type="entry name" value="SBT"/>
</dbReference>
<dbReference type="EMBL" id="CM007900">
    <property type="protein sequence ID" value="OTG08579.1"/>
    <property type="molecule type" value="Genomic_DNA"/>
</dbReference>
<organism evidence="4 5">
    <name type="scientific">Helianthus annuus</name>
    <name type="common">Common sunflower</name>
    <dbReference type="NCBI Taxonomy" id="4232"/>
    <lineage>
        <taxon>Eukaryota</taxon>
        <taxon>Viridiplantae</taxon>
        <taxon>Streptophyta</taxon>
        <taxon>Embryophyta</taxon>
        <taxon>Tracheophyta</taxon>
        <taxon>Spermatophyta</taxon>
        <taxon>Magnoliopsida</taxon>
        <taxon>eudicotyledons</taxon>
        <taxon>Gunneridae</taxon>
        <taxon>Pentapetalae</taxon>
        <taxon>asterids</taxon>
        <taxon>campanulids</taxon>
        <taxon>Asterales</taxon>
        <taxon>Asteraceae</taxon>
        <taxon>Asteroideae</taxon>
        <taxon>Heliantheae alliance</taxon>
        <taxon>Heliantheae</taxon>
        <taxon>Helianthus</taxon>
    </lineage>
</organism>
<evidence type="ECO:0000256" key="1">
    <source>
        <dbReference type="ARBA" id="ARBA00011073"/>
    </source>
</evidence>
<evidence type="ECO:0000313" key="4">
    <source>
        <dbReference type="EMBL" id="OTG08579.1"/>
    </source>
</evidence>
<dbReference type="CDD" id="cd02120">
    <property type="entry name" value="PA_subtilisin_like"/>
    <property type="match status" value="1"/>
</dbReference>
<reference evidence="3" key="3">
    <citation type="submission" date="2020-06" db="EMBL/GenBank/DDBJ databases">
        <title>Helianthus annuus Genome sequencing and assembly Release 2.</title>
        <authorList>
            <person name="Gouzy J."/>
            <person name="Langlade N."/>
            <person name="Munos S."/>
        </authorList>
    </citation>
    <scope>NUCLEOTIDE SEQUENCE</scope>
    <source>
        <tissue evidence="3">Leaves</tissue>
    </source>
</reference>
<gene>
    <name evidence="4" type="ORF">HannXRQ_Chr11g0343301</name>
    <name evidence="3" type="ORF">HanXRQr2_Chr04g0158061</name>
</gene>
<dbReference type="GO" id="GO:0006508">
    <property type="term" value="P:proteolysis"/>
    <property type="evidence" value="ECO:0007669"/>
    <property type="project" value="InterPro"/>
</dbReference>
<sequence>MITMCYDRKLIGARYYLKGYEARYGPLNTTTDSPSPHDMDGHGTHTASTVGGRVIPWWIFPWDRFWWCTNGPPCHLQSLLAGKGMELKRAGGIGYVLGNSPTNGAELTVDAHVLPATAVTSDDAIKIIQYINSTKTRTAYIYLGKTVLQVKPAPLTLGHK</sequence>
<evidence type="ECO:0000256" key="2">
    <source>
        <dbReference type="ARBA" id="ARBA00022729"/>
    </source>
</evidence>
<proteinExistence type="inferred from homology"/>
<dbReference type="Gramene" id="mRNA:HanXRQr2_Chr04g0158061">
    <property type="protein sequence ID" value="CDS:HanXRQr2_Chr04g0158061.1"/>
    <property type="gene ID" value="HanXRQr2_Chr04g0158061"/>
</dbReference>
<accession>A0A251TCW0</accession>
<comment type="similarity">
    <text evidence="1">Belongs to the peptidase S8 family.</text>
</comment>
<reference evidence="3 5" key="1">
    <citation type="journal article" date="2017" name="Nature">
        <title>The sunflower genome provides insights into oil metabolism, flowering and Asterid evolution.</title>
        <authorList>
            <person name="Badouin H."/>
            <person name="Gouzy J."/>
            <person name="Grassa C.J."/>
            <person name="Murat F."/>
            <person name="Staton S.E."/>
            <person name="Cottret L."/>
            <person name="Lelandais-Briere C."/>
            <person name="Owens G.L."/>
            <person name="Carrere S."/>
            <person name="Mayjonade B."/>
            <person name="Legrand L."/>
            <person name="Gill N."/>
            <person name="Kane N.C."/>
            <person name="Bowers J.E."/>
            <person name="Hubner S."/>
            <person name="Bellec A."/>
            <person name="Berard A."/>
            <person name="Berges H."/>
            <person name="Blanchet N."/>
            <person name="Boniface M.C."/>
            <person name="Brunel D."/>
            <person name="Catrice O."/>
            <person name="Chaidir N."/>
            <person name="Claudel C."/>
            <person name="Donnadieu C."/>
            <person name="Faraut T."/>
            <person name="Fievet G."/>
            <person name="Helmstetter N."/>
            <person name="King M."/>
            <person name="Knapp S.J."/>
            <person name="Lai Z."/>
            <person name="Le Paslier M.C."/>
            <person name="Lippi Y."/>
            <person name="Lorenzon L."/>
            <person name="Mandel J.R."/>
            <person name="Marage G."/>
            <person name="Marchand G."/>
            <person name="Marquand E."/>
            <person name="Bret-Mestries E."/>
            <person name="Morien E."/>
            <person name="Nambeesan S."/>
            <person name="Nguyen T."/>
            <person name="Pegot-Espagnet P."/>
            <person name="Pouilly N."/>
            <person name="Raftis F."/>
            <person name="Sallet E."/>
            <person name="Schiex T."/>
            <person name="Thomas J."/>
            <person name="Vandecasteele C."/>
            <person name="Vares D."/>
            <person name="Vear F."/>
            <person name="Vautrin S."/>
            <person name="Crespi M."/>
            <person name="Mangin B."/>
            <person name="Burke J.M."/>
            <person name="Salse J."/>
            <person name="Munos S."/>
            <person name="Vincourt P."/>
            <person name="Rieseberg L.H."/>
            <person name="Langlade N.B."/>
        </authorList>
    </citation>
    <scope>NUCLEOTIDE SEQUENCE [LARGE SCALE GENOMIC DNA]</scope>
    <source>
        <strain evidence="5">cv. SF193</strain>
        <tissue evidence="3">Leaves</tissue>
    </source>
</reference>
<name>A0A251TCW0_HELAN</name>
<dbReference type="AlphaFoldDB" id="A0A251TCW0"/>
<dbReference type="Gene3D" id="3.50.30.30">
    <property type="match status" value="1"/>
</dbReference>
<dbReference type="SUPFAM" id="SSF52743">
    <property type="entry name" value="Subtilisin-like"/>
    <property type="match status" value="1"/>
</dbReference>
<protein>
    <submittedName>
        <fullName evidence="3">Peptidase S8/S53 domain superfamily</fullName>
    </submittedName>
    <submittedName>
        <fullName evidence="4">Putative peptidase S8, subtilisin-related protein</fullName>
    </submittedName>
</protein>
<evidence type="ECO:0000313" key="3">
    <source>
        <dbReference type="EMBL" id="KAF5809516.1"/>
    </source>
</evidence>
<keyword evidence="5" id="KW-1185">Reference proteome</keyword>
<dbReference type="Proteomes" id="UP000215914">
    <property type="component" value="Chromosome 11"/>
</dbReference>
<evidence type="ECO:0000313" key="5">
    <source>
        <dbReference type="Proteomes" id="UP000215914"/>
    </source>
</evidence>
<dbReference type="InParanoid" id="A0A251TCW0"/>
<dbReference type="EMBL" id="MNCJ02000319">
    <property type="protein sequence ID" value="KAF5809516.1"/>
    <property type="molecule type" value="Genomic_DNA"/>
</dbReference>